<evidence type="ECO:0000256" key="10">
    <source>
        <dbReference type="ARBA" id="ARBA00023136"/>
    </source>
</evidence>
<comment type="caution">
    <text evidence="13">The sequence shown here is derived from an EMBL/GenBank/DDBJ whole genome shotgun (WGS) entry which is preliminary data.</text>
</comment>
<evidence type="ECO:0000259" key="12">
    <source>
        <dbReference type="PROSITE" id="PS50109"/>
    </source>
</evidence>
<dbReference type="InterPro" id="IPR003594">
    <property type="entry name" value="HATPase_dom"/>
</dbReference>
<dbReference type="InterPro" id="IPR004358">
    <property type="entry name" value="Sig_transdc_His_kin-like_C"/>
</dbReference>
<evidence type="ECO:0000256" key="5">
    <source>
        <dbReference type="ARBA" id="ARBA00022679"/>
    </source>
</evidence>
<dbReference type="GO" id="GO:0005886">
    <property type="term" value="C:plasma membrane"/>
    <property type="evidence" value="ECO:0007669"/>
    <property type="project" value="TreeGrafter"/>
</dbReference>
<dbReference type="Pfam" id="PF00512">
    <property type="entry name" value="HisKA"/>
    <property type="match status" value="1"/>
</dbReference>
<dbReference type="PRINTS" id="PR00344">
    <property type="entry name" value="BCTRLSENSOR"/>
</dbReference>
<proteinExistence type="predicted"/>
<dbReference type="EC" id="2.7.13.3" evidence="3"/>
<dbReference type="InterPro" id="IPR036097">
    <property type="entry name" value="HisK_dim/P_sf"/>
</dbReference>
<dbReference type="CDD" id="cd00075">
    <property type="entry name" value="HATPase"/>
    <property type="match status" value="1"/>
</dbReference>
<evidence type="ECO:0000256" key="2">
    <source>
        <dbReference type="ARBA" id="ARBA00004370"/>
    </source>
</evidence>
<dbReference type="RefSeq" id="WP_125061135.1">
    <property type="nucleotide sequence ID" value="NZ_BDQK01000013.1"/>
</dbReference>
<dbReference type="SMART" id="SM00387">
    <property type="entry name" value="HATPase_c"/>
    <property type="match status" value="1"/>
</dbReference>
<organism evidence="13 14">
    <name type="scientific">Aphanothece sacrum FPU1</name>
    <dbReference type="NCBI Taxonomy" id="1920663"/>
    <lineage>
        <taxon>Bacteria</taxon>
        <taxon>Bacillati</taxon>
        <taxon>Cyanobacteriota</taxon>
        <taxon>Cyanophyceae</taxon>
        <taxon>Oscillatoriophycideae</taxon>
        <taxon>Chroococcales</taxon>
        <taxon>Aphanothecaceae</taxon>
        <taxon>Aphanothece</taxon>
    </lineage>
</organism>
<dbReference type="SUPFAM" id="SSF47384">
    <property type="entry name" value="Homodimeric domain of signal transducing histidine kinase"/>
    <property type="match status" value="1"/>
</dbReference>
<keyword evidence="4" id="KW-0597">Phosphoprotein</keyword>
<sequence>MFQTTRRRLAIWYTSVTAILLLLFATVVFFYVRSTLVERIDDTLKHVVEVVNRSLVIESVSLEEGRYNVNVEASFRDNREAVEDDHIEIEWFNSQGELLWSTFTATPKINVNPYRRAETVYLADNRVLRQVTQRVNIDHYILGYLRVSHPWFEVTKPIRQLTIDLILGGLFTIIIVGCIGWFLSGLAIKPIRDSYQSLKQFTADASHELRNPIATIQTNVQMALAYPEADPQLQQRQLKVVERLTKRLGNLVNDLLFLARSDSGIIQTNYQPVPLDALLIEVIEEQRTLAEQKEIFLSLHILDPEPKLLDPSQDNFTLQGDWDQLARLFTNLISNALEHSFIDEDLIKKKAKIPSIEVELKKIKRDRFTHLQVKIKDNGKGVSETVLTHLFDRFYRIDTSRMYKKSGGTGLGLSIAKAIVENHHGQIKVESILGKETTFTVSLPL</sequence>
<evidence type="ECO:0000256" key="8">
    <source>
        <dbReference type="ARBA" id="ARBA00022989"/>
    </source>
</evidence>
<dbReference type="AlphaFoldDB" id="A0A401IK01"/>
<comment type="subcellular location">
    <subcellularLocation>
        <location evidence="2">Membrane</location>
    </subcellularLocation>
</comment>
<dbReference type="InterPro" id="IPR003661">
    <property type="entry name" value="HisK_dim/P_dom"/>
</dbReference>
<accession>A0A401IK01</accession>
<gene>
    <name evidence="13" type="ORF">AsFPU1_3050</name>
</gene>
<dbReference type="Pfam" id="PF02518">
    <property type="entry name" value="HATPase_c"/>
    <property type="match status" value="1"/>
</dbReference>
<dbReference type="Gene3D" id="3.30.565.10">
    <property type="entry name" value="Histidine kinase-like ATPase, C-terminal domain"/>
    <property type="match status" value="1"/>
</dbReference>
<feature type="domain" description="Histidine kinase" evidence="12">
    <location>
        <begin position="204"/>
        <end position="445"/>
    </location>
</feature>
<dbReference type="PROSITE" id="PS50109">
    <property type="entry name" value="HIS_KIN"/>
    <property type="match status" value="1"/>
</dbReference>
<protein>
    <recommendedName>
        <fullName evidence="3">histidine kinase</fullName>
        <ecNumber evidence="3">2.7.13.3</ecNumber>
    </recommendedName>
</protein>
<dbReference type="InterPro" id="IPR036890">
    <property type="entry name" value="HATPase_C_sf"/>
</dbReference>
<evidence type="ECO:0000256" key="4">
    <source>
        <dbReference type="ARBA" id="ARBA00022553"/>
    </source>
</evidence>
<dbReference type="PANTHER" id="PTHR45436">
    <property type="entry name" value="SENSOR HISTIDINE KINASE YKOH"/>
    <property type="match status" value="1"/>
</dbReference>
<evidence type="ECO:0000313" key="14">
    <source>
        <dbReference type="Proteomes" id="UP000287247"/>
    </source>
</evidence>
<dbReference type="CDD" id="cd00082">
    <property type="entry name" value="HisKA"/>
    <property type="match status" value="1"/>
</dbReference>
<dbReference type="PANTHER" id="PTHR45436:SF5">
    <property type="entry name" value="SENSOR HISTIDINE KINASE TRCS"/>
    <property type="match status" value="1"/>
</dbReference>
<dbReference type="OrthoDB" id="9813151at2"/>
<dbReference type="EMBL" id="BDQK01000013">
    <property type="protein sequence ID" value="GBF81632.1"/>
    <property type="molecule type" value="Genomic_DNA"/>
</dbReference>
<evidence type="ECO:0000256" key="7">
    <source>
        <dbReference type="ARBA" id="ARBA00022777"/>
    </source>
</evidence>
<evidence type="ECO:0000256" key="1">
    <source>
        <dbReference type="ARBA" id="ARBA00000085"/>
    </source>
</evidence>
<feature type="transmembrane region" description="Helical" evidence="11">
    <location>
        <begin position="12"/>
        <end position="32"/>
    </location>
</feature>
<keyword evidence="7 13" id="KW-0418">Kinase</keyword>
<dbReference type="GO" id="GO:0000155">
    <property type="term" value="F:phosphorelay sensor kinase activity"/>
    <property type="evidence" value="ECO:0007669"/>
    <property type="project" value="InterPro"/>
</dbReference>
<keyword evidence="14" id="KW-1185">Reference proteome</keyword>
<keyword evidence="9" id="KW-0902">Two-component regulatory system</keyword>
<dbReference type="InterPro" id="IPR050428">
    <property type="entry name" value="TCS_sensor_his_kinase"/>
</dbReference>
<dbReference type="SMART" id="SM00388">
    <property type="entry name" value="HisKA"/>
    <property type="match status" value="1"/>
</dbReference>
<keyword evidence="8 11" id="KW-1133">Transmembrane helix</keyword>
<evidence type="ECO:0000313" key="13">
    <source>
        <dbReference type="EMBL" id="GBF81632.1"/>
    </source>
</evidence>
<feature type="transmembrane region" description="Helical" evidence="11">
    <location>
        <begin position="165"/>
        <end position="188"/>
    </location>
</feature>
<dbReference type="InterPro" id="IPR005467">
    <property type="entry name" value="His_kinase_dom"/>
</dbReference>
<comment type="catalytic activity">
    <reaction evidence="1">
        <text>ATP + protein L-histidine = ADP + protein N-phospho-L-histidine.</text>
        <dbReference type="EC" id="2.7.13.3"/>
    </reaction>
</comment>
<keyword evidence="5" id="KW-0808">Transferase</keyword>
<evidence type="ECO:0000256" key="6">
    <source>
        <dbReference type="ARBA" id="ARBA00022692"/>
    </source>
</evidence>
<name>A0A401IK01_APHSA</name>
<reference evidence="14" key="1">
    <citation type="submission" date="2017-05" db="EMBL/GenBank/DDBJ databases">
        <title>Physiological properties and genetic analysis related to exopolysaccharide production of fresh-water unicellular cyanobacterium Aphanothece sacrum, Suizenji Nori, that has been cultured as a food source in Japan.</title>
        <authorList>
            <person name="Kanesaki Y."/>
            <person name="Yoshikawa S."/>
            <person name="Ohki K."/>
        </authorList>
    </citation>
    <scope>NUCLEOTIDE SEQUENCE [LARGE SCALE GENOMIC DNA]</scope>
    <source>
        <strain evidence="14">FPU1</strain>
    </source>
</reference>
<evidence type="ECO:0000256" key="9">
    <source>
        <dbReference type="ARBA" id="ARBA00023012"/>
    </source>
</evidence>
<evidence type="ECO:0000256" key="11">
    <source>
        <dbReference type="SAM" id="Phobius"/>
    </source>
</evidence>
<dbReference type="SUPFAM" id="SSF55874">
    <property type="entry name" value="ATPase domain of HSP90 chaperone/DNA topoisomerase II/histidine kinase"/>
    <property type="match status" value="1"/>
</dbReference>
<evidence type="ECO:0000256" key="3">
    <source>
        <dbReference type="ARBA" id="ARBA00012438"/>
    </source>
</evidence>
<dbReference type="Gene3D" id="1.10.287.130">
    <property type="match status" value="1"/>
</dbReference>
<keyword evidence="10 11" id="KW-0472">Membrane</keyword>
<keyword evidence="6 11" id="KW-0812">Transmembrane</keyword>
<dbReference type="Proteomes" id="UP000287247">
    <property type="component" value="Unassembled WGS sequence"/>
</dbReference>